<dbReference type="CDD" id="cd00609">
    <property type="entry name" value="AAT_like"/>
    <property type="match status" value="1"/>
</dbReference>
<evidence type="ECO:0000256" key="3">
    <source>
        <dbReference type="ARBA" id="ARBA00023015"/>
    </source>
</evidence>
<accession>A0A2R8C6G2</accession>
<dbReference type="Pfam" id="PF00392">
    <property type="entry name" value="GntR"/>
    <property type="match status" value="1"/>
</dbReference>
<dbReference type="CDD" id="cd07377">
    <property type="entry name" value="WHTH_GntR"/>
    <property type="match status" value="1"/>
</dbReference>
<dbReference type="InterPro" id="IPR036388">
    <property type="entry name" value="WH-like_DNA-bd_sf"/>
</dbReference>
<dbReference type="SMART" id="SM00345">
    <property type="entry name" value="HTH_GNTR"/>
    <property type="match status" value="1"/>
</dbReference>
<keyword evidence="2" id="KW-0663">Pyridoxal phosphate</keyword>
<dbReference type="OrthoDB" id="9808770at2"/>
<dbReference type="Gene3D" id="1.10.10.10">
    <property type="entry name" value="Winged helix-like DNA-binding domain superfamily/Winged helix DNA-binding domain"/>
    <property type="match status" value="1"/>
</dbReference>
<dbReference type="RefSeq" id="WP_108786263.1">
    <property type="nucleotide sequence ID" value="NZ_ONZG01000003.1"/>
</dbReference>
<dbReference type="InterPro" id="IPR000524">
    <property type="entry name" value="Tscrpt_reg_HTH_GntR"/>
</dbReference>
<evidence type="ECO:0000256" key="4">
    <source>
        <dbReference type="ARBA" id="ARBA00023125"/>
    </source>
</evidence>
<dbReference type="InterPro" id="IPR004839">
    <property type="entry name" value="Aminotransferase_I/II_large"/>
</dbReference>
<dbReference type="InterPro" id="IPR051446">
    <property type="entry name" value="HTH_trans_reg/aminotransferase"/>
</dbReference>
<evidence type="ECO:0000256" key="1">
    <source>
        <dbReference type="ARBA" id="ARBA00005384"/>
    </source>
</evidence>
<organism evidence="7 8">
    <name type="scientific">Falsiruegeria mediterranea M17</name>
    <dbReference type="NCBI Taxonomy" id="1200281"/>
    <lineage>
        <taxon>Bacteria</taxon>
        <taxon>Pseudomonadati</taxon>
        <taxon>Pseudomonadota</taxon>
        <taxon>Alphaproteobacteria</taxon>
        <taxon>Rhodobacterales</taxon>
        <taxon>Roseobacteraceae</taxon>
        <taxon>Falsiruegeria</taxon>
    </lineage>
</organism>
<sequence>MTQTPSIAFAIDREARTPVFEQICDHIRQRVTRGDLLHGARLPATRALATELGVSRSTVVTAYEQLVAEGYLSSLQGSGYTIRAMEGVEFTAPKPATAKTTRSEIAPTRLPFAPGYPDMRLFPYRQWAKSVARVCRTNPQAMLLGGAAFGNFELRQAIAGHVAEWRGITADPAQIIVTAGSADALEICTRTLAERGDGIGLENPCYPPLRRFADARGLETHFLPVDEHGAQLPRPEQDVRLAVLTPSHQFPLGGAMSPDRRQAFITWADRAGGWIIEDDYDSEFRYAGRPIPAMAGFDRLNRTIYVGSFSKIFSNTLRLGYLIVPQALTDHFRTSLERFGLRASYMPQQALAEFIRDGEFYRHLRRVRRTYGERRKYLLDRLTRDFPDVGSLVDHQAGMQVAFHLRDGFDDTTLAAHAQKLGLNVDTLSHFCADGADYNGFLLGYCGFSIEELEKALTRLEQIFAPSHRSR</sequence>
<gene>
    <name evidence="7" type="primary">gabR</name>
    <name evidence="7" type="ORF">TRM7615_01500</name>
</gene>
<dbReference type="EMBL" id="ONZG01000003">
    <property type="protein sequence ID" value="SPJ28005.1"/>
    <property type="molecule type" value="Genomic_DNA"/>
</dbReference>
<dbReference type="SUPFAM" id="SSF53383">
    <property type="entry name" value="PLP-dependent transferases"/>
    <property type="match status" value="1"/>
</dbReference>
<dbReference type="AlphaFoldDB" id="A0A2R8C6G2"/>
<dbReference type="SUPFAM" id="SSF46785">
    <property type="entry name" value="Winged helix' DNA-binding domain"/>
    <property type="match status" value="1"/>
</dbReference>
<keyword evidence="3" id="KW-0805">Transcription regulation</keyword>
<dbReference type="GO" id="GO:0003677">
    <property type="term" value="F:DNA binding"/>
    <property type="evidence" value="ECO:0007669"/>
    <property type="project" value="UniProtKB-KW"/>
</dbReference>
<protein>
    <submittedName>
        <fullName evidence="7">HTH-type transcriptional regulatory protein GabR</fullName>
    </submittedName>
</protein>
<keyword evidence="8" id="KW-1185">Reference proteome</keyword>
<dbReference type="Gene3D" id="3.40.640.10">
    <property type="entry name" value="Type I PLP-dependent aspartate aminotransferase-like (Major domain)"/>
    <property type="match status" value="1"/>
</dbReference>
<evidence type="ECO:0000256" key="2">
    <source>
        <dbReference type="ARBA" id="ARBA00022898"/>
    </source>
</evidence>
<dbReference type="InterPro" id="IPR015421">
    <property type="entry name" value="PyrdxlP-dep_Trfase_major"/>
</dbReference>
<proteinExistence type="inferred from homology"/>
<feature type="domain" description="HTH gntR-type" evidence="6">
    <location>
        <begin position="17"/>
        <end position="85"/>
    </location>
</feature>
<dbReference type="PANTHER" id="PTHR46577:SF1">
    <property type="entry name" value="HTH-TYPE TRANSCRIPTIONAL REGULATORY PROTEIN GABR"/>
    <property type="match status" value="1"/>
</dbReference>
<dbReference type="GO" id="GO:0003700">
    <property type="term" value="F:DNA-binding transcription factor activity"/>
    <property type="evidence" value="ECO:0007669"/>
    <property type="project" value="InterPro"/>
</dbReference>
<dbReference type="GO" id="GO:0030170">
    <property type="term" value="F:pyridoxal phosphate binding"/>
    <property type="evidence" value="ECO:0007669"/>
    <property type="project" value="InterPro"/>
</dbReference>
<keyword evidence="4" id="KW-0238">DNA-binding</keyword>
<evidence type="ECO:0000313" key="8">
    <source>
        <dbReference type="Proteomes" id="UP000244898"/>
    </source>
</evidence>
<dbReference type="PRINTS" id="PR00035">
    <property type="entry name" value="HTHGNTR"/>
</dbReference>
<evidence type="ECO:0000259" key="6">
    <source>
        <dbReference type="PROSITE" id="PS50949"/>
    </source>
</evidence>
<evidence type="ECO:0000313" key="7">
    <source>
        <dbReference type="EMBL" id="SPJ28005.1"/>
    </source>
</evidence>
<dbReference type="PANTHER" id="PTHR46577">
    <property type="entry name" value="HTH-TYPE TRANSCRIPTIONAL REGULATORY PROTEIN GABR"/>
    <property type="match status" value="1"/>
</dbReference>
<dbReference type="Pfam" id="PF00155">
    <property type="entry name" value="Aminotran_1_2"/>
    <property type="match status" value="1"/>
</dbReference>
<dbReference type="InterPro" id="IPR036390">
    <property type="entry name" value="WH_DNA-bd_sf"/>
</dbReference>
<keyword evidence="5" id="KW-0804">Transcription</keyword>
<name>A0A2R8C6G2_9RHOB</name>
<evidence type="ECO:0000256" key="5">
    <source>
        <dbReference type="ARBA" id="ARBA00023163"/>
    </source>
</evidence>
<dbReference type="PROSITE" id="PS50949">
    <property type="entry name" value="HTH_GNTR"/>
    <property type="match status" value="1"/>
</dbReference>
<dbReference type="Proteomes" id="UP000244898">
    <property type="component" value="Unassembled WGS sequence"/>
</dbReference>
<comment type="similarity">
    <text evidence="1">In the C-terminal section; belongs to the class-I pyridoxal-phosphate-dependent aminotransferase family.</text>
</comment>
<reference evidence="8" key="1">
    <citation type="submission" date="2018-03" db="EMBL/GenBank/DDBJ databases">
        <authorList>
            <person name="Rodrigo-Torres L."/>
            <person name="Arahal R. D."/>
            <person name="Lucena T."/>
        </authorList>
    </citation>
    <scope>NUCLEOTIDE SEQUENCE [LARGE SCALE GENOMIC DNA]</scope>
    <source>
        <strain evidence="8">CECT 7615</strain>
    </source>
</reference>
<dbReference type="InterPro" id="IPR015424">
    <property type="entry name" value="PyrdxlP-dep_Trfase"/>
</dbReference>